<dbReference type="EMBL" id="JALLKP010000004">
    <property type="protein sequence ID" value="KAK2195643.1"/>
    <property type="molecule type" value="Genomic_DNA"/>
</dbReference>
<dbReference type="Proteomes" id="UP001214638">
    <property type="component" value="Unassembled WGS sequence"/>
</dbReference>
<dbReference type="InterPro" id="IPR014813">
    <property type="entry name" value="Gnl3_N_dom"/>
</dbReference>
<sequence>MVKLKKGSKRQELAKKYNIQHMVAAHNKKIRKLAKKGELRKLSLGDLIDLGVKKRKIPEIPNCIFKREILDNLKRTKAIKDAKAIEEKDGKARK</sequence>
<organism evidence="4 5">
    <name type="scientific">Babesia duncani</name>
    <dbReference type="NCBI Taxonomy" id="323732"/>
    <lineage>
        <taxon>Eukaryota</taxon>
        <taxon>Sar</taxon>
        <taxon>Alveolata</taxon>
        <taxon>Apicomplexa</taxon>
        <taxon>Aconoidasida</taxon>
        <taxon>Piroplasmida</taxon>
        <taxon>Babesiidae</taxon>
        <taxon>Babesia</taxon>
    </lineage>
</organism>
<keyword evidence="2" id="KW-0539">Nucleus</keyword>
<dbReference type="Pfam" id="PF08701">
    <property type="entry name" value="GN3L_Grn1"/>
    <property type="match status" value="1"/>
</dbReference>
<evidence type="ECO:0000256" key="2">
    <source>
        <dbReference type="ARBA" id="ARBA00023242"/>
    </source>
</evidence>
<evidence type="ECO:0000313" key="5">
    <source>
        <dbReference type="Proteomes" id="UP001214638"/>
    </source>
</evidence>
<evidence type="ECO:0000313" key="4">
    <source>
        <dbReference type="EMBL" id="KAK2195643.1"/>
    </source>
</evidence>
<dbReference type="AlphaFoldDB" id="A0AAD9PJQ8"/>
<comment type="subcellular location">
    <subcellularLocation>
        <location evidence="1">Nucleus</location>
    </subcellularLocation>
</comment>
<name>A0AAD9PJQ8_9APIC</name>
<dbReference type="GeneID" id="94337620"/>
<evidence type="ECO:0000256" key="1">
    <source>
        <dbReference type="ARBA" id="ARBA00004123"/>
    </source>
</evidence>
<feature type="domain" description="Guanine nucleotide-binding protein-like 3 N-terminal" evidence="3">
    <location>
        <begin position="14"/>
        <end position="91"/>
    </location>
</feature>
<gene>
    <name evidence="4" type="ORF">BdWA1_003323</name>
</gene>
<reference evidence="4" key="1">
    <citation type="journal article" date="2023" name="Nat. Microbiol.">
        <title>Babesia duncani multi-omics identifies virulence factors and drug targets.</title>
        <authorList>
            <person name="Singh P."/>
            <person name="Lonardi S."/>
            <person name="Liang Q."/>
            <person name="Vydyam P."/>
            <person name="Khabirova E."/>
            <person name="Fang T."/>
            <person name="Gihaz S."/>
            <person name="Thekkiniath J."/>
            <person name="Munshi M."/>
            <person name="Abel S."/>
            <person name="Ciampossin L."/>
            <person name="Batugedara G."/>
            <person name="Gupta M."/>
            <person name="Lu X.M."/>
            <person name="Lenz T."/>
            <person name="Chakravarty S."/>
            <person name="Cornillot E."/>
            <person name="Hu Y."/>
            <person name="Ma W."/>
            <person name="Gonzalez L.M."/>
            <person name="Sanchez S."/>
            <person name="Estrada K."/>
            <person name="Sanchez-Flores A."/>
            <person name="Montero E."/>
            <person name="Harb O.S."/>
            <person name="Le Roch K.G."/>
            <person name="Mamoun C.B."/>
        </authorList>
    </citation>
    <scope>NUCLEOTIDE SEQUENCE</scope>
    <source>
        <strain evidence="4">WA1</strain>
    </source>
</reference>
<evidence type="ECO:0000259" key="3">
    <source>
        <dbReference type="Pfam" id="PF08701"/>
    </source>
</evidence>
<dbReference type="RefSeq" id="XP_067802486.1">
    <property type="nucleotide sequence ID" value="XM_067948335.1"/>
</dbReference>
<dbReference type="GO" id="GO:0005634">
    <property type="term" value="C:nucleus"/>
    <property type="evidence" value="ECO:0007669"/>
    <property type="project" value="UniProtKB-SubCell"/>
</dbReference>
<keyword evidence="5" id="KW-1185">Reference proteome</keyword>
<accession>A0AAD9PJQ8</accession>
<dbReference type="KEGG" id="bdw:94337620"/>
<proteinExistence type="predicted"/>
<protein>
    <submittedName>
        <fullName evidence="4">Guanine nucleotide-binding protein-like 3</fullName>
    </submittedName>
</protein>
<comment type="caution">
    <text evidence="4">The sequence shown here is derived from an EMBL/GenBank/DDBJ whole genome shotgun (WGS) entry which is preliminary data.</text>
</comment>